<dbReference type="GO" id="GO:0006357">
    <property type="term" value="P:regulation of transcription by RNA polymerase II"/>
    <property type="evidence" value="ECO:0007669"/>
    <property type="project" value="InterPro"/>
</dbReference>
<comment type="function">
    <text evidence="4">Component of the Mediator complex, a coactivator involved in the regulated transcription of nearly all RNA polymerase II-dependent genes. Mediator functions as a bridge to convey information from gene-specific regulatory proteins to the basal RNA polymerase II transcription machinery. Mediator is recruited to promoters by direct interactions with regulatory proteins and serves as a scaffold for the assembly of a functional preinitiation complex with RNA polymerase II and the general transcription factors.</text>
</comment>
<accession>A0A1Y1ZKW1</accession>
<keyword evidence="4" id="KW-0010">Activator</keyword>
<evidence type="ECO:0000256" key="3">
    <source>
        <dbReference type="ARBA" id="ARBA00023242"/>
    </source>
</evidence>
<name>A0A1Y1ZKW1_9PLEO</name>
<dbReference type="Pfam" id="PF08612">
    <property type="entry name" value="Med20"/>
    <property type="match status" value="1"/>
</dbReference>
<feature type="region of interest" description="Disordered" evidence="5">
    <location>
        <begin position="214"/>
        <end position="258"/>
    </location>
</feature>
<evidence type="ECO:0000256" key="5">
    <source>
        <dbReference type="SAM" id="MobiDB-lite"/>
    </source>
</evidence>
<organism evidence="6 7">
    <name type="scientific">Clohesyomyces aquaticus</name>
    <dbReference type="NCBI Taxonomy" id="1231657"/>
    <lineage>
        <taxon>Eukaryota</taxon>
        <taxon>Fungi</taxon>
        <taxon>Dikarya</taxon>
        <taxon>Ascomycota</taxon>
        <taxon>Pezizomycotina</taxon>
        <taxon>Dothideomycetes</taxon>
        <taxon>Pleosporomycetidae</taxon>
        <taxon>Pleosporales</taxon>
        <taxon>Lindgomycetaceae</taxon>
        <taxon>Clohesyomyces</taxon>
    </lineage>
</organism>
<dbReference type="Proteomes" id="UP000193144">
    <property type="component" value="Unassembled WGS sequence"/>
</dbReference>
<dbReference type="GO" id="GO:0016592">
    <property type="term" value="C:mediator complex"/>
    <property type="evidence" value="ECO:0007669"/>
    <property type="project" value="InterPro"/>
</dbReference>
<feature type="compositionally biased region" description="Acidic residues" evidence="5">
    <location>
        <begin position="217"/>
        <end position="229"/>
    </location>
</feature>
<evidence type="ECO:0000256" key="2">
    <source>
        <dbReference type="ARBA" id="ARBA00010743"/>
    </source>
</evidence>
<keyword evidence="4" id="KW-0805">Transcription regulation</keyword>
<comment type="subcellular location">
    <subcellularLocation>
        <location evidence="1 4">Nucleus</location>
    </subcellularLocation>
</comment>
<dbReference type="STRING" id="1231657.A0A1Y1ZKW1"/>
<feature type="compositionally biased region" description="Low complexity" evidence="5">
    <location>
        <begin position="93"/>
        <end position="104"/>
    </location>
</feature>
<gene>
    <name evidence="4" type="primary">MED20</name>
    <name evidence="6" type="ORF">BCR34DRAFT_615163</name>
</gene>
<keyword evidence="4" id="KW-0804">Transcription</keyword>
<dbReference type="AlphaFoldDB" id="A0A1Y1ZKW1"/>
<comment type="subunit">
    <text evidence="4">Component of the Mediator complex.</text>
</comment>
<proteinExistence type="inferred from homology"/>
<reference evidence="6 7" key="1">
    <citation type="submission" date="2016-07" db="EMBL/GenBank/DDBJ databases">
        <title>Pervasive Adenine N6-methylation of Active Genes in Fungi.</title>
        <authorList>
            <consortium name="DOE Joint Genome Institute"/>
            <person name="Mondo S.J."/>
            <person name="Dannebaum R.O."/>
            <person name="Kuo R.C."/>
            <person name="Labutti K."/>
            <person name="Haridas S."/>
            <person name="Kuo A."/>
            <person name="Salamov A."/>
            <person name="Ahrendt S.R."/>
            <person name="Lipzen A."/>
            <person name="Sullivan W."/>
            <person name="Andreopoulos W.B."/>
            <person name="Clum A."/>
            <person name="Lindquist E."/>
            <person name="Daum C."/>
            <person name="Ramamoorthy G.K."/>
            <person name="Gryganskyi A."/>
            <person name="Culley D."/>
            <person name="Magnuson J.K."/>
            <person name="James T.Y."/>
            <person name="O'Malley M.A."/>
            <person name="Stajich J.E."/>
            <person name="Spatafora J.W."/>
            <person name="Visel A."/>
            <person name="Grigoriev I.V."/>
        </authorList>
    </citation>
    <scope>NUCLEOTIDE SEQUENCE [LARGE SCALE GENOMIC DNA]</scope>
    <source>
        <strain evidence="6 7">CBS 115471</strain>
    </source>
</reference>
<dbReference type="EMBL" id="MCFA01000072">
    <property type="protein sequence ID" value="ORY10465.1"/>
    <property type="molecule type" value="Genomic_DNA"/>
</dbReference>
<dbReference type="OrthoDB" id="1854899at2759"/>
<comment type="similarity">
    <text evidence="2 4">Belongs to the Mediator complex subunit 20 family.</text>
</comment>
<comment type="caution">
    <text evidence="6">The sequence shown here is derived from an EMBL/GenBank/DDBJ whole genome shotgun (WGS) entry which is preliminary data.</text>
</comment>
<dbReference type="GO" id="GO:0003712">
    <property type="term" value="F:transcription coregulator activity"/>
    <property type="evidence" value="ECO:0007669"/>
    <property type="project" value="InterPro"/>
</dbReference>
<feature type="compositionally biased region" description="Low complexity" evidence="5">
    <location>
        <begin position="120"/>
        <end position="135"/>
    </location>
</feature>
<dbReference type="InterPro" id="IPR013921">
    <property type="entry name" value="Mediator_Med20"/>
</dbReference>
<keyword evidence="7" id="KW-1185">Reference proteome</keyword>
<sequence>MKYSGLWFVPSPPNTNDGSTRAYNALITSIESRFPSAARLSPWSLTHRLLRSTPPPQSTPTAPPPSYHHILQFTLLSQSRTYCYIQPVPPPTSTSTSQAPPTSAIKPEPLSRASTPQPHPSSSNTNTASSIISIPTSQSDPHTAFLCTQLSPLWSFRQALQIAGGVTYAIGPYHISLGEVRMSRSGAQAGAGAMNTSSPGVVVAVSILYPDVKAEGDGDGEVDSDDEEGFSFRGGGGGGSGENGTQTQSQTKRSAGAGVDLGVAEQRVRAVWEDVRAGLEFGKVEVREVMMGKEKGGDEGEAEKTVRMWCEVLRLRA</sequence>
<feature type="region of interest" description="Disordered" evidence="5">
    <location>
        <begin position="87"/>
        <end position="135"/>
    </location>
</feature>
<evidence type="ECO:0000313" key="6">
    <source>
        <dbReference type="EMBL" id="ORY10465.1"/>
    </source>
</evidence>
<feature type="compositionally biased region" description="Gly residues" evidence="5">
    <location>
        <begin position="232"/>
        <end position="242"/>
    </location>
</feature>
<evidence type="ECO:0000256" key="1">
    <source>
        <dbReference type="ARBA" id="ARBA00004123"/>
    </source>
</evidence>
<protein>
    <recommendedName>
        <fullName evidence="4">Mediator of RNA polymerase II transcription subunit 20</fullName>
    </recommendedName>
    <alternativeName>
        <fullName evidence="4">Mediator complex subunit 20</fullName>
    </alternativeName>
</protein>
<evidence type="ECO:0000313" key="7">
    <source>
        <dbReference type="Proteomes" id="UP000193144"/>
    </source>
</evidence>
<keyword evidence="3 4" id="KW-0539">Nucleus</keyword>
<evidence type="ECO:0000256" key="4">
    <source>
        <dbReference type="RuleBase" id="RU364152"/>
    </source>
</evidence>